<feature type="domain" description="GGDEF" evidence="2">
    <location>
        <begin position="255"/>
        <end position="387"/>
    </location>
</feature>
<dbReference type="PROSITE" id="PS50887">
    <property type="entry name" value="GGDEF"/>
    <property type="match status" value="1"/>
</dbReference>
<accession>A0ABX3EL64</accession>
<dbReference type="Proteomes" id="UP000186058">
    <property type="component" value="Unassembled WGS sequence"/>
</dbReference>
<feature type="transmembrane region" description="Helical" evidence="1">
    <location>
        <begin position="99"/>
        <end position="119"/>
    </location>
</feature>
<feature type="transmembrane region" description="Helical" evidence="1">
    <location>
        <begin position="125"/>
        <end position="146"/>
    </location>
</feature>
<feature type="transmembrane region" description="Helical" evidence="1">
    <location>
        <begin position="192"/>
        <end position="213"/>
    </location>
</feature>
<reference evidence="3 4" key="1">
    <citation type="submission" date="2016-03" db="EMBL/GenBank/DDBJ databases">
        <authorList>
            <person name="Sant'Anna F.H."/>
            <person name="Ambrosini A."/>
            <person name="Souza R."/>
            <person name="Bach E."/>
            <person name="Fernandes G."/>
            <person name="Balsanelli E."/>
            <person name="Baura V.A."/>
            <person name="Souza E.M."/>
            <person name="Passaglia L."/>
        </authorList>
    </citation>
    <scope>NUCLEOTIDE SEQUENCE [LARGE SCALE GENOMIC DNA]</scope>
    <source>
        <strain evidence="3 4">P26E</strain>
    </source>
</reference>
<dbReference type="CDD" id="cd01949">
    <property type="entry name" value="GGDEF"/>
    <property type="match status" value="1"/>
</dbReference>
<dbReference type="PANTHER" id="PTHR45138">
    <property type="entry name" value="REGULATORY COMPONENTS OF SENSORY TRANSDUCTION SYSTEM"/>
    <property type="match status" value="1"/>
</dbReference>
<feature type="transmembrane region" description="Helical" evidence="1">
    <location>
        <begin position="68"/>
        <end position="87"/>
    </location>
</feature>
<evidence type="ECO:0000313" key="4">
    <source>
        <dbReference type="Proteomes" id="UP000186058"/>
    </source>
</evidence>
<feature type="transmembrane region" description="Helical" evidence="1">
    <location>
        <begin position="6"/>
        <end position="27"/>
    </location>
</feature>
<gene>
    <name evidence="3" type="ORF">A3844_21205</name>
</gene>
<dbReference type="NCBIfam" id="TIGR00254">
    <property type="entry name" value="GGDEF"/>
    <property type="match status" value="1"/>
</dbReference>
<organism evidence="3 4">
    <name type="scientific">Paenibacillus helianthi</name>
    <dbReference type="NCBI Taxonomy" id="1349432"/>
    <lineage>
        <taxon>Bacteria</taxon>
        <taxon>Bacillati</taxon>
        <taxon>Bacillota</taxon>
        <taxon>Bacilli</taxon>
        <taxon>Bacillales</taxon>
        <taxon>Paenibacillaceae</taxon>
        <taxon>Paenibacillus</taxon>
    </lineage>
</organism>
<sequence>MIAVHLDLNTLLVCLFFGNLFTVLLVIAYRSRQSKDRTTGLFVAAKLLQLVIVLLLMQEDFLGLRFTLPLNVLLSLAAGTVEAFSLLKLLGAYSGRIRTYYFSLAGLSALSLLLIYILYPDKPLHIASATLSGVLFIVYPAYILGIKGKKTPLQEMMGLLYGIVILTLLGRAALTFYTPAARNSFAPEILQTLYYIGVYLLMFLGTSGFMLLSREQSYAELERVATFDELTGILNRRSFVQRARSKIADLAKGNIPFSFLLLDIDHFKNVNDTYGHDTGDKVLGDFSRKIQGQLGDSDLFGRFGGEEFAVLLYCSDEETSGRTAEQLRRCVLDAVIDGIPMPYTVSIGIITVHSGERVPLNTLYRLSDAALYQAKQQGRNRVVRSRETPGSS</sequence>
<keyword evidence="1" id="KW-0472">Membrane</keyword>
<comment type="caution">
    <text evidence="3">The sequence shown here is derived from an EMBL/GenBank/DDBJ whole genome shotgun (WGS) entry which is preliminary data.</text>
</comment>
<dbReference type="SMART" id="SM00267">
    <property type="entry name" value="GGDEF"/>
    <property type="match status" value="1"/>
</dbReference>
<dbReference type="InterPro" id="IPR000160">
    <property type="entry name" value="GGDEF_dom"/>
</dbReference>
<dbReference type="InterPro" id="IPR050469">
    <property type="entry name" value="Diguanylate_Cyclase"/>
</dbReference>
<proteinExistence type="predicted"/>
<dbReference type="PANTHER" id="PTHR45138:SF9">
    <property type="entry name" value="DIGUANYLATE CYCLASE DGCM-RELATED"/>
    <property type="match status" value="1"/>
</dbReference>
<protein>
    <recommendedName>
        <fullName evidence="2">GGDEF domain-containing protein</fullName>
    </recommendedName>
</protein>
<evidence type="ECO:0000259" key="2">
    <source>
        <dbReference type="PROSITE" id="PS50887"/>
    </source>
</evidence>
<evidence type="ECO:0000313" key="3">
    <source>
        <dbReference type="EMBL" id="OKP83901.1"/>
    </source>
</evidence>
<dbReference type="InterPro" id="IPR029787">
    <property type="entry name" value="Nucleotide_cyclase"/>
</dbReference>
<dbReference type="Gene3D" id="3.30.70.270">
    <property type="match status" value="1"/>
</dbReference>
<dbReference type="Pfam" id="PF00990">
    <property type="entry name" value="GGDEF"/>
    <property type="match status" value="1"/>
</dbReference>
<keyword evidence="1" id="KW-1133">Transmembrane helix</keyword>
<dbReference type="EMBL" id="LVWI01000058">
    <property type="protein sequence ID" value="OKP83901.1"/>
    <property type="molecule type" value="Genomic_DNA"/>
</dbReference>
<dbReference type="InterPro" id="IPR043128">
    <property type="entry name" value="Rev_trsase/Diguanyl_cyclase"/>
</dbReference>
<keyword evidence="1" id="KW-0812">Transmembrane</keyword>
<evidence type="ECO:0000256" key="1">
    <source>
        <dbReference type="SAM" id="Phobius"/>
    </source>
</evidence>
<keyword evidence="4" id="KW-1185">Reference proteome</keyword>
<dbReference type="SUPFAM" id="SSF55073">
    <property type="entry name" value="Nucleotide cyclase"/>
    <property type="match status" value="1"/>
</dbReference>
<feature type="transmembrane region" description="Helical" evidence="1">
    <location>
        <begin position="39"/>
        <end position="56"/>
    </location>
</feature>
<dbReference type="RefSeq" id="WP_074108435.1">
    <property type="nucleotide sequence ID" value="NZ_LVWI01000058.1"/>
</dbReference>
<name>A0ABX3EL64_9BACL</name>
<feature type="transmembrane region" description="Helical" evidence="1">
    <location>
        <begin position="158"/>
        <end position="180"/>
    </location>
</feature>